<proteinExistence type="predicted"/>
<dbReference type="Proteomes" id="UP001148662">
    <property type="component" value="Unassembled WGS sequence"/>
</dbReference>
<reference evidence="1" key="1">
    <citation type="submission" date="2022-07" db="EMBL/GenBank/DDBJ databases">
        <title>Genome Sequence of Phlebia brevispora.</title>
        <authorList>
            <person name="Buettner E."/>
        </authorList>
    </citation>
    <scope>NUCLEOTIDE SEQUENCE</scope>
    <source>
        <strain evidence="1">MPL23</strain>
    </source>
</reference>
<gene>
    <name evidence="1" type="ORF">NM688_g4106</name>
</gene>
<accession>A0ACC1T405</accession>
<dbReference type="EMBL" id="JANHOG010000650">
    <property type="protein sequence ID" value="KAJ3552526.1"/>
    <property type="molecule type" value="Genomic_DNA"/>
</dbReference>
<sequence length="343" mass="37791">MSGHIETLISRLKSGGSTVELVHTPHDRWPLASPRSAALRLQSSPVRVAVLDSSFNPPTLAHRALAGISSPHTGGSDQSSQPDSRGFDARLLLLSVRNADKALKPTDATYAQRLEMMILLAKDIMASASSPLDPGHSPHVDGRDNIAVGIIDEPTFVGKSRILRDFLQNRISRLCSAVHDSNTNDAEDRGFSERHLELAASSGVPRPQLTFVVGIDTLERILSPRYYSSEANMREVLRQFLSPTGDGSHLICARRVTPGLLASANERELNMWRIAEEYIDPKWVTMVDIGDRIQAFSSSEVRERIGSRVQDDLWKDMVIEDVAAYIEKEKLYTDGLGSNPTSQ</sequence>
<name>A0ACC1T405_9APHY</name>
<evidence type="ECO:0000313" key="1">
    <source>
        <dbReference type="EMBL" id="KAJ3552526.1"/>
    </source>
</evidence>
<protein>
    <submittedName>
        <fullName evidence="1">Uncharacterized protein</fullName>
    </submittedName>
</protein>
<comment type="caution">
    <text evidence="1">The sequence shown here is derived from an EMBL/GenBank/DDBJ whole genome shotgun (WGS) entry which is preliminary data.</text>
</comment>
<keyword evidence="2" id="KW-1185">Reference proteome</keyword>
<evidence type="ECO:0000313" key="2">
    <source>
        <dbReference type="Proteomes" id="UP001148662"/>
    </source>
</evidence>
<organism evidence="1 2">
    <name type="scientific">Phlebia brevispora</name>
    <dbReference type="NCBI Taxonomy" id="194682"/>
    <lineage>
        <taxon>Eukaryota</taxon>
        <taxon>Fungi</taxon>
        <taxon>Dikarya</taxon>
        <taxon>Basidiomycota</taxon>
        <taxon>Agaricomycotina</taxon>
        <taxon>Agaricomycetes</taxon>
        <taxon>Polyporales</taxon>
        <taxon>Meruliaceae</taxon>
        <taxon>Phlebia</taxon>
    </lineage>
</organism>